<evidence type="ECO:0000256" key="8">
    <source>
        <dbReference type="ARBA" id="ARBA00022692"/>
    </source>
</evidence>
<evidence type="ECO:0000256" key="11">
    <source>
        <dbReference type="ARBA" id="ARBA00022840"/>
    </source>
</evidence>
<dbReference type="SUPFAM" id="SSF103190">
    <property type="entry name" value="Sensory domain-like"/>
    <property type="match status" value="1"/>
</dbReference>
<evidence type="ECO:0000256" key="17">
    <source>
        <dbReference type="SAM" id="Phobius"/>
    </source>
</evidence>
<keyword evidence="5" id="KW-0997">Cell inner membrane</keyword>
<dbReference type="GO" id="GO:0005886">
    <property type="term" value="C:plasma membrane"/>
    <property type="evidence" value="ECO:0007669"/>
    <property type="project" value="UniProtKB-SubCell"/>
</dbReference>
<evidence type="ECO:0000256" key="16">
    <source>
        <dbReference type="SAM" id="Coils"/>
    </source>
</evidence>
<dbReference type="GO" id="GO:0005524">
    <property type="term" value="F:ATP binding"/>
    <property type="evidence" value="ECO:0007669"/>
    <property type="project" value="UniProtKB-KW"/>
</dbReference>
<dbReference type="PROSITE" id="PS50109">
    <property type="entry name" value="HIS_KIN"/>
    <property type="match status" value="1"/>
</dbReference>
<organism evidence="19 20">
    <name type="scientific">Cupriavidus pauculus</name>
    <dbReference type="NCBI Taxonomy" id="82633"/>
    <lineage>
        <taxon>Bacteria</taxon>
        <taxon>Pseudomonadati</taxon>
        <taxon>Pseudomonadota</taxon>
        <taxon>Betaproteobacteria</taxon>
        <taxon>Burkholderiales</taxon>
        <taxon>Burkholderiaceae</taxon>
        <taxon>Cupriavidus</taxon>
    </lineage>
</organism>
<keyword evidence="6" id="KW-0597">Phosphoprotein</keyword>
<dbReference type="InterPro" id="IPR036097">
    <property type="entry name" value="HisK_dim/P_sf"/>
</dbReference>
<keyword evidence="12 17" id="KW-1133">Transmembrane helix</keyword>
<dbReference type="Proteomes" id="UP000322822">
    <property type="component" value="Chromosome 1"/>
</dbReference>
<dbReference type="SMART" id="SM00387">
    <property type="entry name" value="HATPase_c"/>
    <property type="match status" value="1"/>
</dbReference>
<dbReference type="FunFam" id="1.10.287.130:FF:000049">
    <property type="entry name" value="C4-dicarboxylate transport sensor protein DctB"/>
    <property type="match status" value="1"/>
</dbReference>
<dbReference type="Pfam" id="PF00512">
    <property type="entry name" value="HisKA"/>
    <property type="match status" value="1"/>
</dbReference>
<keyword evidence="13" id="KW-0902">Two-component regulatory system</keyword>
<dbReference type="OrthoDB" id="9772100at2"/>
<evidence type="ECO:0000256" key="15">
    <source>
        <dbReference type="ARBA" id="ARBA00073143"/>
    </source>
</evidence>
<dbReference type="PANTHER" id="PTHR43065">
    <property type="entry name" value="SENSOR HISTIDINE KINASE"/>
    <property type="match status" value="1"/>
</dbReference>
<dbReference type="InterPro" id="IPR003661">
    <property type="entry name" value="HisK_dim/P_dom"/>
</dbReference>
<dbReference type="RefSeq" id="WP_150372952.1">
    <property type="nucleotide sequence ID" value="NZ_CP044065.1"/>
</dbReference>
<keyword evidence="9" id="KW-0547">Nucleotide-binding</keyword>
<dbReference type="InterPro" id="IPR017055">
    <property type="entry name" value="Sig_transdc_His_kinase_DctB"/>
</dbReference>
<evidence type="ECO:0000256" key="12">
    <source>
        <dbReference type="ARBA" id="ARBA00022989"/>
    </source>
</evidence>
<proteinExistence type="predicted"/>
<evidence type="ECO:0000256" key="4">
    <source>
        <dbReference type="ARBA" id="ARBA00022475"/>
    </source>
</evidence>
<dbReference type="CDD" id="cd00082">
    <property type="entry name" value="HisKA"/>
    <property type="match status" value="1"/>
</dbReference>
<dbReference type="InterPro" id="IPR029151">
    <property type="entry name" value="Sensor-like_sf"/>
</dbReference>
<dbReference type="SUPFAM" id="SSF55874">
    <property type="entry name" value="ATPase domain of HSP90 chaperone/DNA topoisomerase II/histidine kinase"/>
    <property type="match status" value="1"/>
</dbReference>
<dbReference type="PIRSF" id="PIRSF036431">
    <property type="entry name" value="STHK_DctB"/>
    <property type="match status" value="1"/>
</dbReference>
<keyword evidence="8 17" id="KW-0812">Transmembrane</keyword>
<evidence type="ECO:0000256" key="5">
    <source>
        <dbReference type="ARBA" id="ARBA00022519"/>
    </source>
</evidence>
<comment type="subcellular location">
    <subcellularLocation>
        <location evidence="2">Cell inner membrane</location>
        <topology evidence="2">Multi-pass membrane protein</topology>
    </subcellularLocation>
</comment>
<keyword evidence="16" id="KW-0175">Coiled coil</keyword>
<gene>
    <name evidence="19" type="ORF">FOB72_13340</name>
</gene>
<dbReference type="Gene3D" id="1.10.287.130">
    <property type="match status" value="1"/>
</dbReference>
<evidence type="ECO:0000313" key="19">
    <source>
        <dbReference type="EMBL" id="QET02936.1"/>
    </source>
</evidence>
<keyword evidence="4" id="KW-1003">Cell membrane</keyword>
<comment type="catalytic activity">
    <reaction evidence="1">
        <text>ATP + protein L-histidine = ADP + protein N-phospho-L-histidine.</text>
        <dbReference type="EC" id="2.7.13.3"/>
    </reaction>
</comment>
<dbReference type="AlphaFoldDB" id="A0A5P2H4U9"/>
<feature type="domain" description="Histidine kinase" evidence="18">
    <location>
        <begin position="447"/>
        <end position="678"/>
    </location>
</feature>
<dbReference type="SMART" id="SM00388">
    <property type="entry name" value="HisKA"/>
    <property type="match status" value="1"/>
</dbReference>
<evidence type="ECO:0000313" key="20">
    <source>
        <dbReference type="Proteomes" id="UP000322822"/>
    </source>
</evidence>
<dbReference type="InterPro" id="IPR003594">
    <property type="entry name" value="HATPase_dom"/>
</dbReference>
<feature type="transmembrane region" description="Helical" evidence="17">
    <location>
        <begin position="351"/>
        <end position="369"/>
    </location>
</feature>
<dbReference type="InterPro" id="IPR004358">
    <property type="entry name" value="Sig_transdc_His_kin-like_C"/>
</dbReference>
<dbReference type="Gene3D" id="3.30.450.20">
    <property type="entry name" value="PAS domain"/>
    <property type="match status" value="2"/>
</dbReference>
<accession>A0A5P2H4U9</accession>
<dbReference type="Pfam" id="PF02518">
    <property type="entry name" value="HATPase_c"/>
    <property type="match status" value="1"/>
</dbReference>
<dbReference type="EC" id="2.7.13.3" evidence="3"/>
<evidence type="ECO:0000256" key="14">
    <source>
        <dbReference type="ARBA" id="ARBA00023136"/>
    </source>
</evidence>
<evidence type="ECO:0000256" key="10">
    <source>
        <dbReference type="ARBA" id="ARBA00022777"/>
    </source>
</evidence>
<evidence type="ECO:0000259" key="18">
    <source>
        <dbReference type="PROSITE" id="PS50109"/>
    </source>
</evidence>
<protein>
    <recommendedName>
        <fullName evidence="15">C4-dicarboxylate transport sensor protein DctB</fullName>
        <ecNumber evidence="3">2.7.13.3</ecNumber>
    </recommendedName>
</protein>
<evidence type="ECO:0000256" key="1">
    <source>
        <dbReference type="ARBA" id="ARBA00000085"/>
    </source>
</evidence>
<dbReference type="SUPFAM" id="SSF47384">
    <property type="entry name" value="Homodimeric domain of signal transducing histidine kinase"/>
    <property type="match status" value="1"/>
</dbReference>
<name>A0A5P2H4U9_9BURK</name>
<keyword evidence="11" id="KW-0067">ATP-binding</keyword>
<evidence type="ECO:0000256" key="3">
    <source>
        <dbReference type="ARBA" id="ARBA00012438"/>
    </source>
</evidence>
<dbReference type="InterPro" id="IPR036890">
    <property type="entry name" value="HATPase_C_sf"/>
</dbReference>
<dbReference type="InterPro" id="IPR005467">
    <property type="entry name" value="His_kinase_dom"/>
</dbReference>
<dbReference type="Gene3D" id="3.30.565.10">
    <property type="entry name" value="Histidine kinase-like ATPase, C-terminal domain"/>
    <property type="match status" value="1"/>
</dbReference>
<feature type="transmembrane region" description="Helical" evidence="17">
    <location>
        <begin position="34"/>
        <end position="55"/>
    </location>
</feature>
<dbReference type="PANTHER" id="PTHR43065:SF46">
    <property type="entry name" value="C4-DICARBOXYLATE TRANSPORT SENSOR PROTEIN DCTB"/>
    <property type="match status" value="1"/>
</dbReference>
<evidence type="ECO:0000256" key="2">
    <source>
        <dbReference type="ARBA" id="ARBA00004429"/>
    </source>
</evidence>
<dbReference type="PRINTS" id="PR00344">
    <property type="entry name" value="BCTRLSENSOR"/>
</dbReference>
<keyword evidence="10 19" id="KW-0418">Kinase</keyword>
<evidence type="ECO:0000256" key="13">
    <source>
        <dbReference type="ARBA" id="ARBA00023012"/>
    </source>
</evidence>
<evidence type="ECO:0000256" key="9">
    <source>
        <dbReference type="ARBA" id="ARBA00022741"/>
    </source>
</evidence>
<sequence>MPHSDDFLAVHDPAAPRDGAAPHAPDTPGAMSRWWAFAAVLAAGLLVLCALTWLVSVQRGIAGLQQSTATRADRYAATLESTLDRYEFLPALVSLHPFVRGLLQNPSDRAHIDAANAYLVDVNRRAHASATYVIAANGIALAASNHGEAGSFVGTDYRFRPYFQIASRGDVGRFYAIGVTNDEPGYYIAQPVEADGKVIGVTVVKLNLEWFQRAGGGSAEPLMVSDDHGVIFLSSVPAWQYRTLRTLPEDLQAELHNTRQYHDKAVTPLPLEPLRSPITRWLAGTTLSDGARLVRVGADKPAAEAIAERVGLDLEDDRGRFLEVSRAVGPAGWTMQVMAPLEPVLSAARNATIGAALAYACICLMLVNLRQRRQRARDMQYSRRLLEAAYDELERRVEARTADLMAINEQLEGEVVERTRAEKELRATQDELVQASKLAALGQMAAGITHELNQPLAALRTFSDNTRVLLERGQLDAATGNLSAIADLTERMGKITGQLKLFAGKARPRRNAVRVCAAIDHVLAITAPRTGGTAIAVHGLDAASGAEDIAVWADELKLEQVLLNLVGNALDAIASARAADHTEGHIDITVRSNESLVTVTVRDNGGGIAAEALPRLFEPFFTTKEIGQGLGLGLAISSSIVREFGGQLAARNVEGGAGMAGMTGVTGAEFVVTLRRAHQPVHS</sequence>
<evidence type="ECO:0000256" key="7">
    <source>
        <dbReference type="ARBA" id="ARBA00022679"/>
    </source>
</evidence>
<dbReference type="InterPro" id="IPR033479">
    <property type="entry name" value="dCache_1"/>
</dbReference>
<dbReference type="GO" id="GO:0000155">
    <property type="term" value="F:phosphorelay sensor kinase activity"/>
    <property type="evidence" value="ECO:0007669"/>
    <property type="project" value="InterPro"/>
</dbReference>
<evidence type="ECO:0000256" key="6">
    <source>
        <dbReference type="ARBA" id="ARBA00022553"/>
    </source>
</evidence>
<keyword evidence="7" id="KW-0808">Transferase</keyword>
<keyword evidence="14 17" id="KW-0472">Membrane</keyword>
<feature type="coiled-coil region" evidence="16">
    <location>
        <begin position="376"/>
        <end position="438"/>
    </location>
</feature>
<reference evidence="19 20" key="1">
    <citation type="submission" date="2019-09" db="EMBL/GenBank/DDBJ databases">
        <title>FDA dAtabase for Regulatory Grade micrObial Sequences (FDA-ARGOS): Supporting development and validation of Infectious Disease Dx tests.</title>
        <authorList>
            <person name="Sciortino C."/>
            <person name="Tallon L."/>
            <person name="Sadzewicz L."/>
            <person name="Vavikolanu K."/>
            <person name="Mehta A."/>
            <person name="Aluvathingal J."/>
            <person name="Nadendla S."/>
            <person name="Nandy P."/>
            <person name="Geyer C."/>
            <person name="Yan Y."/>
            <person name="Sichtig H."/>
        </authorList>
    </citation>
    <scope>NUCLEOTIDE SEQUENCE [LARGE SCALE GENOMIC DNA]</scope>
    <source>
        <strain evidence="19 20">FDAARGOS_664</strain>
    </source>
</reference>
<dbReference type="Pfam" id="PF02743">
    <property type="entry name" value="dCache_1"/>
    <property type="match status" value="1"/>
</dbReference>
<dbReference type="EMBL" id="CP044065">
    <property type="protein sequence ID" value="QET02936.1"/>
    <property type="molecule type" value="Genomic_DNA"/>
</dbReference>